<dbReference type="Pfam" id="PF00189">
    <property type="entry name" value="Ribosomal_S3_C"/>
    <property type="match status" value="1"/>
</dbReference>
<keyword evidence="2" id="KW-0689">Ribosomal protein</keyword>
<evidence type="ECO:0000313" key="5">
    <source>
        <dbReference type="EMBL" id="KAJ9674582.1"/>
    </source>
</evidence>
<name>A0AA38YQ89_VITRO</name>
<reference evidence="5 6" key="1">
    <citation type="journal article" date="2023" name="BMC Biotechnol.">
        <title>Vitis rotundifolia cv Carlos genome sequencing.</title>
        <authorList>
            <person name="Huff M."/>
            <person name="Hulse-Kemp A."/>
            <person name="Scheffler B."/>
            <person name="Youngblood R."/>
            <person name="Simpson S."/>
            <person name="Babiker E."/>
            <person name="Staton M."/>
        </authorList>
    </citation>
    <scope>NUCLEOTIDE SEQUENCE [LARGE SCALE GENOMIC DNA]</scope>
    <source>
        <tissue evidence="5">Leaf</tissue>
    </source>
</reference>
<keyword evidence="6" id="KW-1185">Reference proteome</keyword>
<dbReference type="Proteomes" id="UP001168098">
    <property type="component" value="Unassembled WGS sequence"/>
</dbReference>
<dbReference type="InterPro" id="IPR036419">
    <property type="entry name" value="Ribosomal_S3_C_sf"/>
</dbReference>
<dbReference type="InterPro" id="IPR001351">
    <property type="entry name" value="Ribosomal_uS3_C"/>
</dbReference>
<evidence type="ECO:0000256" key="2">
    <source>
        <dbReference type="ARBA" id="ARBA00022980"/>
    </source>
</evidence>
<sequence>MVCHSVLNFVVESGAKGCGVIVSGKLCVQHAKSIKFKGEYLISFGQPVKDYIDSAVRYILPKRGVLSIKFKVTTQLCSEGQAGPHNAIV</sequence>
<dbReference type="InterPro" id="IPR057258">
    <property type="entry name" value="Ribosomal_uS3"/>
</dbReference>
<evidence type="ECO:0000259" key="4">
    <source>
        <dbReference type="Pfam" id="PF00189"/>
    </source>
</evidence>
<accession>A0AA38YQ89</accession>
<evidence type="ECO:0000313" key="6">
    <source>
        <dbReference type="Proteomes" id="UP001168098"/>
    </source>
</evidence>
<dbReference type="GO" id="GO:0022627">
    <property type="term" value="C:cytosolic small ribosomal subunit"/>
    <property type="evidence" value="ECO:0007669"/>
    <property type="project" value="TreeGrafter"/>
</dbReference>
<evidence type="ECO:0000256" key="1">
    <source>
        <dbReference type="ARBA" id="ARBA00010761"/>
    </source>
</evidence>
<dbReference type="AlphaFoldDB" id="A0AA38YQ89"/>
<proteinExistence type="inferred from homology"/>
<dbReference type="EMBL" id="JARBHA010000018">
    <property type="protein sequence ID" value="KAJ9674582.1"/>
    <property type="molecule type" value="Genomic_DNA"/>
</dbReference>
<dbReference type="SUPFAM" id="SSF54821">
    <property type="entry name" value="Ribosomal protein S3 C-terminal domain"/>
    <property type="match status" value="1"/>
</dbReference>
<protein>
    <recommendedName>
        <fullName evidence="4">Small ribosomal subunit protein uS3 C-terminal domain-containing protein</fullName>
    </recommendedName>
</protein>
<dbReference type="PANTHER" id="PTHR11760:SF69">
    <property type="entry name" value="SMALL RIBOSOMAL SUBUNIT PROTEIN US3X-RELATED"/>
    <property type="match status" value="1"/>
</dbReference>
<feature type="domain" description="Small ribosomal subunit protein uS3 C-terminal" evidence="4">
    <location>
        <begin position="2"/>
        <end position="71"/>
    </location>
</feature>
<comment type="caution">
    <text evidence="5">The sequence shown here is derived from an EMBL/GenBank/DDBJ whole genome shotgun (WGS) entry which is preliminary data.</text>
</comment>
<dbReference type="Gene3D" id="3.30.1140.32">
    <property type="entry name" value="Ribosomal protein S3, C-terminal domain"/>
    <property type="match status" value="1"/>
</dbReference>
<dbReference type="GO" id="GO:0006412">
    <property type="term" value="P:translation"/>
    <property type="evidence" value="ECO:0007669"/>
    <property type="project" value="InterPro"/>
</dbReference>
<organism evidence="5 6">
    <name type="scientific">Vitis rotundifolia</name>
    <name type="common">Muscadine grape</name>
    <dbReference type="NCBI Taxonomy" id="103349"/>
    <lineage>
        <taxon>Eukaryota</taxon>
        <taxon>Viridiplantae</taxon>
        <taxon>Streptophyta</taxon>
        <taxon>Embryophyta</taxon>
        <taxon>Tracheophyta</taxon>
        <taxon>Spermatophyta</taxon>
        <taxon>Magnoliopsida</taxon>
        <taxon>eudicotyledons</taxon>
        <taxon>Gunneridae</taxon>
        <taxon>Pentapetalae</taxon>
        <taxon>rosids</taxon>
        <taxon>Vitales</taxon>
        <taxon>Vitaceae</taxon>
        <taxon>Viteae</taxon>
        <taxon>Vitis</taxon>
    </lineage>
</organism>
<keyword evidence="3" id="KW-0687">Ribonucleoprotein</keyword>
<comment type="similarity">
    <text evidence="1">Belongs to the universal ribosomal protein uS3 family.</text>
</comment>
<dbReference type="PANTHER" id="PTHR11760">
    <property type="entry name" value="30S/40S RIBOSOMAL PROTEIN S3"/>
    <property type="match status" value="1"/>
</dbReference>
<gene>
    <name evidence="5" type="ORF">PVL29_023867</name>
</gene>
<dbReference type="GO" id="GO:0005634">
    <property type="term" value="C:nucleus"/>
    <property type="evidence" value="ECO:0007669"/>
    <property type="project" value="TreeGrafter"/>
</dbReference>
<evidence type="ECO:0000256" key="3">
    <source>
        <dbReference type="ARBA" id="ARBA00023274"/>
    </source>
</evidence>
<dbReference type="GO" id="GO:0003735">
    <property type="term" value="F:structural constituent of ribosome"/>
    <property type="evidence" value="ECO:0007669"/>
    <property type="project" value="InterPro"/>
</dbReference>